<organism evidence="1">
    <name type="scientific">viral metagenome</name>
    <dbReference type="NCBI Taxonomy" id="1070528"/>
    <lineage>
        <taxon>unclassified sequences</taxon>
        <taxon>metagenomes</taxon>
        <taxon>organismal metagenomes</taxon>
    </lineage>
</organism>
<protein>
    <submittedName>
        <fullName evidence="1">Uncharacterized protein</fullName>
    </submittedName>
</protein>
<dbReference type="EMBL" id="MT144077">
    <property type="protein sequence ID" value="QJA48259.1"/>
    <property type="molecule type" value="Genomic_DNA"/>
</dbReference>
<reference evidence="1" key="1">
    <citation type="submission" date="2020-03" db="EMBL/GenBank/DDBJ databases">
        <title>The deep terrestrial virosphere.</title>
        <authorList>
            <person name="Holmfeldt K."/>
            <person name="Nilsson E."/>
            <person name="Simone D."/>
            <person name="Lopez-Fernandez M."/>
            <person name="Wu X."/>
            <person name="de Brujin I."/>
            <person name="Lundin D."/>
            <person name="Andersson A."/>
            <person name="Bertilsson S."/>
            <person name="Dopson M."/>
        </authorList>
    </citation>
    <scope>NUCLEOTIDE SEQUENCE</scope>
    <source>
        <strain evidence="1">TM448A00882</strain>
        <strain evidence="2">TM448B00508</strain>
    </source>
</reference>
<sequence length="99" mass="11266">MVKCRTCGGKGVIYEPDPDLKSQFSDALVVEFQEGFWVRVHVEEKPCPDCGPGLVKQAREYLNCHDTHDQVTSPAFSLIRLLLAEIEAMKERRRKSDES</sequence>
<evidence type="ECO:0000313" key="1">
    <source>
        <dbReference type="EMBL" id="QJA48259.1"/>
    </source>
</evidence>
<proteinExistence type="predicted"/>
<evidence type="ECO:0000313" key="2">
    <source>
        <dbReference type="EMBL" id="QJH95726.1"/>
    </source>
</evidence>
<gene>
    <name evidence="1" type="ORF">TM448A00882_0014</name>
    <name evidence="2" type="ORF">TM448B00508_0040</name>
</gene>
<accession>A0A6H1ZLB8</accession>
<dbReference type="EMBL" id="MT144627">
    <property type="protein sequence ID" value="QJH95726.1"/>
    <property type="molecule type" value="Genomic_DNA"/>
</dbReference>
<dbReference type="AlphaFoldDB" id="A0A6H1ZLB8"/>
<name>A0A6H1ZLB8_9ZZZZ</name>